<sequence length="86" mass="9271">MTIMSSSPNRLLMGFAIFVLLLLGMASVGSCSRPLKNLKEMEVKSLTGAKLPRGPVPPSGPSVCHNKLSPTKNTQVFHTDDYIICP</sequence>
<keyword evidence="4" id="KW-1185">Reference proteome</keyword>
<dbReference type="EMBL" id="JBEDUW010000004">
    <property type="protein sequence ID" value="KAK9935258.1"/>
    <property type="molecule type" value="Genomic_DNA"/>
</dbReference>
<evidence type="ECO:0000313" key="3">
    <source>
        <dbReference type="EMBL" id="KAK9935258.1"/>
    </source>
</evidence>
<feature type="region of interest" description="Disordered" evidence="1">
    <location>
        <begin position="49"/>
        <end position="68"/>
    </location>
</feature>
<evidence type="ECO:0000313" key="4">
    <source>
        <dbReference type="Proteomes" id="UP001457282"/>
    </source>
</evidence>
<reference evidence="3 4" key="1">
    <citation type="journal article" date="2023" name="G3 (Bethesda)">
        <title>A chromosome-length genome assembly and annotation of blackberry (Rubus argutus, cv. 'Hillquist').</title>
        <authorList>
            <person name="Bruna T."/>
            <person name="Aryal R."/>
            <person name="Dudchenko O."/>
            <person name="Sargent D.J."/>
            <person name="Mead D."/>
            <person name="Buti M."/>
            <person name="Cavallini A."/>
            <person name="Hytonen T."/>
            <person name="Andres J."/>
            <person name="Pham M."/>
            <person name="Weisz D."/>
            <person name="Mascagni F."/>
            <person name="Usai G."/>
            <person name="Natali L."/>
            <person name="Bassil N."/>
            <person name="Fernandez G.E."/>
            <person name="Lomsadze A."/>
            <person name="Armour M."/>
            <person name="Olukolu B."/>
            <person name="Poorten T."/>
            <person name="Britton C."/>
            <person name="Davik J."/>
            <person name="Ashrafi H."/>
            <person name="Aiden E.L."/>
            <person name="Borodovsky M."/>
            <person name="Worthington M."/>
        </authorList>
    </citation>
    <scope>NUCLEOTIDE SEQUENCE [LARGE SCALE GENOMIC DNA]</scope>
    <source>
        <strain evidence="3">PI 553951</strain>
    </source>
</reference>
<evidence type="ECO:0000256" key="2">
    <source>
        <dbReference type="SAM" id="SignalP"/>
    </source>
</evidence>
<organism evidence="3 4">
    <name type="scientific">Rubus argutus</name>
    <name type="common">Southern blackberry</name>
    <dbReference type="NCBI Taxonomy" id="59490"/>
    <lineage>
        <taxon>Eukaryota</taxon>
        <taxon>Viridiplantae</taxon>
        <taxon>Streptophyta</taxon>
        <taxon>Embryophyta</taxon>
        <taxon>Tracheophyta</taxon>
        <taxon>Spermatophyta</taxon>
        <taxon>Magnoliopsida</taxon>
        <taxon>eudicotyledons</taxon>
        <taxon>Gunneridae</taxon>
        <taxon>Pentapetalae</taxon>
        <taxon>rosids</taxon>
        <taxon>fabids</taxon>
        <taxon>Rosales</taxon>
        <taxon>Rosaceae</taxon>
        <taxon>Rosoideae</taxon>
        <taxon>Rosoideae incertae sedis</taxon>
        <taxon>Rubus</taxon>
    </lineage>
</organism>
<feature type="signal peptide" evidence="2">
    <location>
        <begin position="1"/>
        <end position="31"/>
    </location>
</feature>
<dbReference type="AlphaFoldDB" id="A0AAW1XE95"/>
<keyword evidence="2" id="KW-0732">Signal</keyword>
<comment type="caution">
    <text evidence="3">The sequence shown here is derived from an EMBL/GenBank/DDBJ whole genome shotgun (WGS) entry which is preliminary data.</text>
</comment>
<accession>A0AAW1XE95</accession>
<dbReference type="Proteomes" id="UP001457282">
    <property type="component" value="Unassembled WGS sequence"/>
</dbReference>
<name>A0AAW1XE95_RUBAR</name>
<evidence type="ECO:0000256" key="1">
    <source>
        <dbReference type="SAM" id="MobiDB-lite"/>
    </source>
</evidence>
<protein>
    <submittedName>
        <fullName evidence="3">Uncharacterized protein</fullName>
    </submittedName>
</protein>
<gene>
    <name evidence="3" type="ORF">M0R45_022368</name>
</gene>
<feature type="chain" id="PRO_5043441596" evidence="2">
    <location>
        <begin position="32"/>
        <end position="86"/>
    </location>
</feature>
<proteinExistence type="predicted"/>